<feature type="region of interest" description="Disordered" evidence="2">
    <location>
        <begin position="271"/>
        <end position="309"/>
    </location>
</feature>
<evidence type="ECO:0000313" key="3">
    <source>
        <dbReference type="EMBL" id="GBG76959.1"/>
    </source>
</evidence>
<comment type="caution">
    <text evidence="3">The sequence shown here is derived from an EMBL/GenBank/DDBJ whole genome shotgun (WGS) entry which is preliminary data.</text>
</comment>
<gene>
    <name evidence="3" type="ORF">CBR_g23289</name>
</gene>
<name>A0A388L3S1_CHABU</name>
<feature type="region of interest" description="Disordered" evidence="2">
    <location>
        <begin position="23"/>
        <end position="46"/>
    </location>
</feature>
<keyword evidence="1" id="KW-0175">Coiled coil</keyword>
<feature type="region of interest" description="Disordered" evidence="2">
    <location>
        <begin position="198"/>
        <end position="217"/>
    </location>
</feature>
<dbReference type="AlphaFoldDB" id="A0A388L3S1"/>
<sequence length="309" mass="34673">MRLIKQVEELGVSLASMHGHIEQEKQKTLEKEKSKQEKIDKQHRAAAEKVAHEKKLARKNAKLKEAEELKMQMQKEMRMEATLVASELHEQILGGFCEQLTDDMIWTLAAATIYRKGKKKTTSPPPSNASSTSSDDTSDMERTYQRTQTLTKTEKRKRSADKAVGNSPSMTQPRKMTPGTTDVQPVRLTTKLQCTTRKTKENKTPPRFTPRWGTPRTKVAATTGSVGRAHFICENICALADLGADELKDICRKKDVEYEKKTIAAMDIAKKQAVVPYESEEDETMGSDNKNEGTKQEGVEESEDEGVEA</sequence>
<feature type="compositionally biased region" description="Polar residues" evidence="2">
    <location>
        <begin position="166"/>
        <end position="183"/>
    </location>
</feature>
<protein>
    <submittedName>
        <fullName evidence="3">Uncharacterized protein</fullName>
    </submittedName>
</protein>
<proteinExistence type="predicted"/>
<dbReference type="EMBL" id="BFEA01000257">
    <property type="protein sequence ID" value="GBG76959.1"/>
    <property type="molecule type" value="Genomic_DNA"/>
</dbReference>
<accession>A0A388L3S1</accession>
<evidence type="ECO:0000256" key="1">
    <source>
        <dbReference type="SAM" id="Coils"/>
    </source>
</evidence>
<reference evidence="3 4" key="1">
    <citation type="journal article" date="2018" name="Cell">
        <title>The Chara Genome: Secondary Complexity and Implications for Plant Terrestrialization.</title>
        <authorList>
            <person name="Nishiyama T."/>
            <person name="Sakayama H."/>
            <person name="Vries J.D."/>
            <person name="Buschmann H."/>
            <person name="Saint-Marcoux D."/>
            <person name="Ullrich K.K."/>
            <person name="Haas F.B."/>
            <person name="Vanderstraeten L."/>
            <person name="Becker D."/>
            <person name="Lang D."/>
            <person name="Vosolsobe S."/>
            <person name="Rombauts S."/>
            <person name="Wilhelmsson P.K.I."/>
            <person name="Janitza P."/>
            <person name="Kern R."/>
            <person name="Heyl A."/>
            <person name="Rumpler F."/>
            <person name="Villalobos L.I.A.C."/>
            <person name="Clay J.M."/>
            <person name="Skokan R."/>
            <person name="Toyoda A."/>
            <person name="Suzuki Y."/>
            <person name="Kagoshima H."/>
            <person name="Schijlen E."/>
            <person name="Tajeshwar N."/>
            <person name="Catarino B."/>
            <person name="Hetherington A.J."/>
            <person name="Saltykova A."/>
            <person name="Bonnot C."/>
            <person name="Breuninger H."/>
            <person name="Symeonidi A."/>
            <person name="Radhakrishnan G.V."/>
            <person name="Van Nieuwerburgh F."/>
            <person name="Deforce D."/>
            <person name="Chang C."/>
            <person name="Karol K.G."/>
            <person name="Hedrich R."/>
            <person name="Ulvskov P."/>
            <person name="Glockner G."/>
            <person name="Delwiche C.F."/>
            <person name="Petrasek J."/>
            <person name="Van de Peer Y."/>
            <person name="Friml J."/>
            <person name="Beilby M."/>
            <person name="Dolan L."/>
            <person name="Kohara Y."/>
            <person name="Sugano S."/>
            <person name="Fujiyama A."/>
            <person name="Delaux P.-M."/>
            <person name="Quint M."/>
            <person name="TheiBen G."/>
            <person name="Hagemann M."/>
            <person name="Harholt J."/>
            <person name="Dunand C."/>
            <person name="Zachgo S."/>
            <person name="Langdale J."/>
            <person name="Maumus F."/>
            <person name="Straeten D.V.D."/>
            <person name="Gould S.B."/>
            <person name="Rensing S.A."/>
        </authorList>
    </citation>
    <scope>NUCLEOTIDE SEQUENCE [LARGE SCALE GENOMIC DNA]</scope>
    <source>
        <strain evidence="3 4">S276</strain>
    </source>
</reference>
<evidence type="ECO:0000313" key="4">
    <source>
        <dbReference type="Proteomes" id="UP000265515"/>
    </source>
</evidence>
<dbReference type="Proteomes" id="UP000265515">
    <property type="component" value="Unassembled WGS sequence"/>
</dbReference>
<evidence type="ECO:0000256" key="2">
    <source>
        <dbReference type="SAM" id="MobiDB-lite"/>
    </source>
</evidence>
<feature type="region of interest" description="Disordered" evidence="2">
    <location>
        <begin position="117"/>
        <end position="186"/>
    </location>
</feature>
<feature type="compositionally biased region" description="Basic and acidic residues" evidence="2">
    <location>
        <begin position="289"/>
        <end position="298"/>
    </location>
</feature>
<feature type="coiled-coil region" evidence="1">
    <location>
        <begin position="49"/>
        <end position="76"/>
    </location>
</feature>
<feature type="compositionally biased region" description="Acidic residues" evidence="2">
    <location>
        <begin position="299"/>
        <end position="309"/>
    </location>
</feature>
<organism evidence="3 4">
    <name type="scientific">Chara braunii</name>
    <name type="common">Braun's stonewort</name>
    <dbReference type="NCBI Taxonomy" id="69332"/>
    <lineage>
        <taxon>Eukaryota</taxon>
        <taxon>Viridiplantae</taxon>
        <taxon>Streptophyta</taxon>
        <taxon>Charophyceae</taxon>
        <taxon>Charales</taxon>
        <taxon>Characeae</taxon>
        <taxon>Chara</taxon>
    </lineage>
</organism>
<dbReference type="Gramene" id="GBG76959">
    <property type="protein sequence ID" value="GBG76959"/>
    <property type="gene ID" value="CBR_g23289"/>
</dbReference>
<keyword evidence="4" id="KW-1185">Reference proteome</keyword>